<dbReference type="GO" id="GO:0016020">
    <property type="term" value="C:membrane"/>
    <property type="evidence" value="ECO:0007669"/>
    <property type="project" value="UniProtKB-SubCell"/>
</dbReference>
<evidence type="ECO:0000256" key="9">
    <source>
        <dbReference type="ARBA" id="ARBA00022989"/>
    </source>
</evidence>
<dbReference type="Pfam" id="PF00069">
    <property type="entry name" value="Pkinase"/>
    <property type="match status" value="1"/>
</dbReference>
<keyword evidence="8 11" id="KW-0067">ATP-binding</keyword>
<dbReference type="InterPro" id="IPR010432">
    <property type="entry name" value="RDD"/>
</dbReference>
<dbReference type="SUPFAM" id="SSF56112">
    <property type="entry name" value="Protein kinase-like (PK-like)"/>
    <property type="match status" value="1"/>
</dbReference>
<evidence type="ECO:0000313" key="16">
    <source>
        <dbReference type="Proteomes" id="UP000290439"/>
    </source>
</evidence>
<dbReference type="GO" id="GO:0005524">
    <property type="term" value="F:ATP binding"/>
    <property type="evidence" value="ECO:0007669"/>
    <property type="project" value="UniProtKB-UniRule"/>
</dbReference>
<dbReference type="PROSITE" id="PS00108">
    <property type="entry name" value="PROTEIN_KINASE_ST"/>
    <property type="match status" value="1"/>
</dbReference>
<dbReference type="Pfam" id="PF06271">
    <property type="entry name" value="RDD"/>
    <property type="match status" value="1"/>
</dbReference>
<dbReference type="InterPro" id="IPR008271">
    <property type="entry name" value="Ser/Thr_kinase_AS"/>
</dbReference>
<evidence type="ECO:0000256" key="6">
    <source>
        <dbReference type="ARBA" id="ARBA00022741"/>
    </source>
</evidence>
<keyword evidence="3" id="KW-0723">Serine/threonine-protein kinase</keyword>
<comment type="subcellular location">
    <subcellularLocation>
        <location evidence="1">Membrane</location>
        <topology evidence="1">Multi-pass membrane protein</topology>
    </subcellularLocation>
</comment>
<reference evidence="15 16" key="1">
    <citation type="submission" date="2019-02" db="EMBL/GenBank/DDBJ databases">
        <authorList>
            <consortium name="Pathogen Informatics"/>
        </authorList>
    </citation>
    <scope>NUCLEOTIDE SEQUENCE [LARGE SCALE GENOMIC DNA]</scope>
    <source>
        <strain evidence="15 16">3012STDY6756504</strain>
    </source>
</reference>
<dbReference type="InterPro" id="IPR011964">
    <property type="entry name" value="YVTN_b-propeller_repeat"/>
</dbReference>
<accession>A0A4U8VTR3</accession>
<evidence type="ECO:0000256" key="8">
    <source>
        <dbReference type="ARBA" id="ARBA00022840"/>
    </source>
</evidence>
<dbReference type="NCBIfam" id="TIGR02276">
    <property type="entry name" value="beta_rpt_yvtn"/>
    <property type="match status" value="2"/>
</dbReference>
<dbReference type="InterPro" id="IPR000719">
    <property type="entry name" value="Prot_kinase_dom"/>
</dbReference>
<dbReference type="InterPro" id="IPR011009">
    <property type="entry name" value="Kinase-like_dom_sf"/>
</dbReference>
<feature type="region of interest" description="Disordered" evidence="12">
    <location>
        <begin position="708"/>
        <end position="780"/>
    </location>
</feature>
<feature type="transmembrane region" description="Helical" evidence="13">
    <location>
        <begin position="404"/>
        <end position="426"/>
    </location>
</feature>
<feature type="region of interest" description="Disordered" evidence="12">
    <location>
        <begin position="352"/>
        <end position="377"/>
    </location>
</feature>
<feature type="transmembrane region" description="Helical" evidence="13">
    <location>
        <begin position="500"/>
        <end position="522"/>
    </location>
</feature>
<dbReference type="Gene3D" id="2.130.10.10">
    <property type="entry name" value="YVTN repeat-like/Quinoprotein amine dehydrogenase"/>
    <property type="match status" value="2"/>
</dbReference>
<feature type="transmembrane region" description="Helical" evidence="13">
    <location>
        <begin position="463"/>
        <end position="480"/>
    </location>
</feature>
<dbReference type="PROSITE" id="PS00107">
    <property type="entry name" value="PROTEIN_KINASE_ATP"/>
    <property type="match status" value="1"/>
</dbReference>
<dbReference type="RefSeq" id="WP_130916020.1">
    <property type="nucleotide sequence ID" value="NZ_LR215973.1"/>
</dbReference>
<organism evidence="15 16">
    <name type="scientific">Nocardia cyriacigeorgica</name>
    <dbReference type="NCBI Taxonomy" id="135487"/>
    <lineage>
        <taxon>Bacteria</taxon>
        <taxon>Bacillati</taxon>
        <taxon>Actinomycetota</taxon>
        <taxon>Actinomycetes</taxon>
        <taxon>Mycobacteriales</taxon>
        <taxon>Nocardiaceae</taxon>
        <taxon>Nocardia</taxon>
    </lineage>
</organism>
<evidence type="ECO:0000256" key="12">
    <source>
        <dbReference type="SAM" id="MobiDB-lite"/>
    </source>
</evidence>
<feature type="compositionally biased region" description="Basic and acidic residues" evidence="12">
    <location>
        <begin position="747"/>
        <end position="767"/>
    </location>
</feature>
<evidence type="ECO:0000256" key="1">
    <source>
        <dbReference type="ARBA" id="ARBA00004141"/>
    </source>
</evidence>
<evidence type="ECO:0000256" key="3">
    <source>
        <dbReference type="ARBA" id="ARBA00022527"/>
    </source>
</evidence>
<dbReference type="SUPFAM" id="SSF50974">
    <property type="entry name" value="Nitrous oxide reductase, N-terminal domain"/>
    <property type="match status" value="1"/>
</dbReference>
<evidence type="ECO:0000256" key="2">
    <source>
        <dbReference type="ARBA" id="ARBA00012513"/>
    </source>
</evidence>
<dbReference type="PROSITE" id="PS50011">
    <property type="entry name" value="PROTEIN_KINASE_DOM"/>
    <property type="match status" value="1"/>
</dbReference>
<feature type="binding site" evidence="11">
    <location>
        <position position="39"/>
    </location>
    <ligand>
        <name>ATP</name>
        <dbReference type="ChEBI" id="CHEBI:30616"/>
    </ligand>
</feature>
<evidence type="ECO:0000256" key="10">
    <source>
        <dbReference type="ARBA" id="ARBA00023136"/>
    </source>
</evidence>
<dbReference type="Proteomes" id="UP000290439">
    <property type="component" value="Chromosome"/>
</dbReference>
<feature type="transmembrane region" description="Helical" evidence="13">
    <location>
        <begin position="590"/>
        <end position="609"/>
    </location>
</feature>
<feature type="compositionally biased region" description="Low complexity" evidence="12">
    <location>
        <begin position="352"/>
        <end position="371"/>
    </location>
</feature>
<dbReference type="PANTHER" id="PTHR43289:SF6">
    <property type="entry name" value="SERINE_THREONINE-PROTEIN KINASE NEKL-3"/>
    <property type="match status" value="1"/>
</dbReference>
<dbReference type="EC" id="2.7.11.1" evidence="2"/>
<dbReference type="FunFam" id="3.30.200.20:FF:000348">
    <property type="entry name" value="Serine/threonine protein kinase"/>
    <property type="match status" value="1"/>
</dbReference>
<feature type="domain" description="Protein kinase" evidence="14">
    <location>
        <begin position="10"/>
        <end position="271"/>
    </location>
</feature>
<dbReference type="GO" id="GO:0004674">
    <property type="term" value="F:protein serine/threonine kinase activity"/>
    <property type="evidence" value="ECO:0007669"/>
    <property type="project" value="UniProtKB-KW"/>
</dbReference>
<dbReference type="AlphaFoldDB" id="A0A4U8VTR3"/>
<feature type="transmembrane region" description="Helical" evidence="13">
    <location>
        <begin position="557"/>
        <end position="578"/>
    </location>
</feature>
<sequence length="1135" mass="115313">MVDGAAFGRYRLGRIIGEGGMGRVYEAFDTVTERTVALKVLPEALAGNREFRERFRREAHAAARLSEPHIVPIHDYGEIDGRLFLDMRLIHGMDLGTVVAQHGPLPPARAVHVIDQVAAALDAAHAAGLVHRDVKPSNIVLGDRDFAYLIDFGIARDDSATAMTSIGTTLGTFAYMAPERFTPGQRTDARADIYSLACVLYECLTGARPFPGAVVAEQIAAHLTAEPPRPSSVGAGIPAALDEVIARGMAKLPEQRYPSAGEFAAAARRALGAGGPIDADPRRAPTWIGSAADNPARGGAAPTAASVGGATPSAAPTVGPAPGASTPGGWFPDALVVGQSAPGAASAMASASASASAPGEPAPGGWSPGAPVVGESAPGASSAPTVVASQAAPAAADKAGIGGLALACLMVVCGLTIARLIAAVASYGEQHAVSFPDFWLPILALVTVLALAVRALVVRRRSAVIACACVLFVASFPMALGDWPADVTANVATALGVSRALVLLVVFAALAVLMGVGVAAGAPRRAAMAGPDGLVVNGIHVDGGAVRFATWAQRVGAALLDGLPAGLLAGLGFGLARASSGAHSSGGSSGGGLVAMMLCYAGLIAYVIWNAGFRQGRSGQTWGKTVVGISVVAAQTGRPLGVGRSIGRQLAHFADALPCYLGFLFPLWDAKAQTLADKIAGSVVVVGTPATSAQHPAADPRLAVTEVAPHARPSDEAGTADDSRPGHPGGQSGASTTVEPRLAVTEVEPHARPSDEAGTADDSRPGHPGDLSSAPTTADPRSAVTEIAAPPSNAAVSGTGQPGQGRIEFIWGAAVLAVVAVVGVAVAVTQAESRTDKTRLPRIVDTIAMPAGAREIAVDPSNRLAYVTGRAGTPVSVIDTATNTVVATIPVGPNPGGVAVDPVRDTLYVTDRDERTVTLIDTGTRAAVATIPVGFDPVSVIVDPDAPTIYVVGGSDVSVIDTGTRTVTATIPVDSGTRKAAIDPGADTLYVVADKDLTMIDTRTAGITGSLAIPTYDYPDPLDVAVDPATHLVYVTAYGADDSDGRTLSIIDPGTRAVLAAPVADGNALDIALDPVEHIVYIANYSDVPLIDTRTRARIGSIELVAGHSAEDIAVDTTSHTVYVTDGRSVRVISR</sequence>
<keyword evidence="7 15" id="KW-0418">Kinase</keyword>
<evidence type="ECO:0000259" key="14">
    <source>
        <dbReference type="PROSITE" id="PS50011"/>
    </source>
</evidence>
<proteinExistence type="predicted"/>
<evidence type="ECO:0000256" key="13">
    <source>
        <dbReference type="SAM" id="Phobius"/>
    </source>
</evidence>
<evidence type="ECO:0000256" key="5">
    <source>
        <dbReference type="ARBA" id="ARBA00022692"/>
    </source>
</evidence>
<feature type="transmembrane region" description="Helical" evidence="13">
    <location>
        <begin position="809"/>
        <end position="828"/>
    </location>
</feature>
<name>A0A4U8VTR3_9NOCA</name>
<dbReference type="SMART" id="SM00220">
    <property type="entry name" value="S_TKc"/>
    <property type="match status" value="1"/>
</dbReference>
<keyword evidence="9 13" id="KW-1133">Transmembrane helix</keyword>
<dbReference type="InterPro" id="IPR017441">
    <property type="entry name" value="Protein_kinase_ATP_BS"/>
</dbReference>
<feature type="region of interest" description="Disordered" evidence="12">
    <location>
        <begin position="287"/>
        <end position="323"/>
    </location>
</feature>
<feature type="transmembrane region" description="Helical" evidence="13">
    <location>
        <begin position="438"/>
        <end position="456"/>
    </location>
</feature>
<dbReference type="EMBL" id="LR215973">
    <property type="protein sequence ID" value="VFA97030.1"/>
    <property type="molecule type" value="Genomic_DNA"/>
</dbReference>
<evidence type="ECO:0000256" key="4">
    <source>
        <dbReference type="ARBA" id="ARBA00022679"/>
    </source>
</evidence>
<keyword evidence="4 15" id="KW-0808">Transferase</keyword>
<evidence type="ECO:0000256" key="7">
    <source>
        <dbReference type="ARBA" id="ARBA00022777"/>
    </source>
</evidence>
<dbReference type="Gene3D" id="1.10.510.10">
    <property type="entry name" value="Transferase(Phosphotransferase) domain 1"/>
    <property type="match status" value="1"/>
</dbReference>
<dbReference type="Gene3D" id="3.30.200.20">
    <property type="entry name" value="Phosphorylase Kinase, domain 1"/>
    <property type="match status" value="1"/>
</dbReference>
<evidence type="ECO:0000313" key="15">
    <source>
        <dbReference type="EMBL" id="VFA97030.1"/>
    </source>
</evidence>
<keyword evidence="5 13" id="KW-0812">Transmembrane</keyword>
<dbReference type="InterPro" id="IPR015943">
    <property type="entry name" value="WD40/YVTN_repeat-like_dom_sf"/>
</dbReference>
<protein>
    <recommendedName>
        <fullName evidence="2">non-specific serine/threonine protein kinase</fullName>
        <ecNumber evidence="2">2.7.11.1</ecNumber>
    </recommendedName>
</protein>
<keyword evidence="6 11" id="KW-0547">Nucleotide-binding</keyword>
<keyword evidence="10 13" id="KW-0472">Membrane</keyword>
<dbReference type="PANTHER" id="PTHR43289">
    <property type="entry name" value="MITOGEN-ACTIVATED PROTEIN KINASE KINASE KINASE 20-RELATED"/>
    <property type="match status" value="1"/>
</dbReference>
<dbReference type="CDD" id="cd14014">
    <property type="entry name" value="STKc_PknB_like"/>
    <property type="match status" value="1"/>
</dbReference>
<dbReference type="InterPro" id="IPR011045">
    <property type="entry name" value="N2O_reductase_N"/>
</dbReference>
<evidence type="ECO:0000256" key="11">
    <source>
        <dbReference type="PROSITE-ProRule" id="PRU10141"/>
    </source>
</evidence>
<gene>
    <name evidence="15" type="primary">pknH_1</name>
    <name evidence="15" type="ORF">NCTC10797_00786</name>
</gene>
<dbReference type="FunFam" id="1.10.510.10:FF:000021">
    <property type="entry name" value="Serine/threonine protein kinase"/>
    <property type="match status" value="1"/>
</dbReference>